<name>W6MRJ1_9ASCO</name>
<proteinExistence type="predicted"/>
<evidence type="ECO:0000256" key="1">
    <source>
        <dbReference type="SAM" id="MobiDB-lite"/>
    </source>
</evidence>
<gene>
    <name evidence="2" type="ORF">KUCA_T00005359001</name>
</gene>
<protein>
    <submittedName>
        <fullName evidence="2">Uncharacterized protein</fullName>
    </submittedName>
</protein>
<reference evidence="2" key="1">
    <citation type="submission" date="2013-12" db="EMBL/GenBank/DDBJ databases">
        <authorList>
            <person name="Genoscope - CEA"/>
        </authorList>
    </citation>
    <scope>NUCLEOTIDE SEQUENCE</scope>
    <source>
        <strain evidence="2">CBS 1993</strain>
    </source>
</reference>
<dbReference type="HOGENOM" id="CLU_1525387_0_0_1"/>
<accession>W6MRJ1</accession>
<dbReference type="GeneID" id="34522746"/>
<dbReference type="EMBL" id="HG793130">
    <property type="protein sequence ID" value="CDK29371.1"/>
    <property type="molecule type" value="Genomic_DNA"/>
</dbReference>
<sequence>MRISSQCVTSCFIPYAIIHGAVFFTPGPPTFPCPGARPLQMQCTLQSLKPLTFTTSHHQTCSQLAPGSVSAEGKERSTRQDFEPEAKYFAEAPAAIPVPPVAGAFDPALDTGSFVWPSSSGPGKASAELGSGSGALELPEAATVFVGRFSPSLEPGSGSCASRSARPDTGGWCGCA</sequence>
<organism evidence="2 3">
    <name type="scientific">Kuraishia capsulata CBS 1993</name>
    <dbReference type="NCBI Taxonomy" id="1382522"/>
    <lineage>
        <taxon>Eukaryota</taxon>
        <taxon>Fungi</taxon>
        <taxon>Dikarya</taxon>
        <taxon>Ascomycota</taxon>
        <taxon>Saccharomycotina</taxon>
        <taxon>Pichiomycetes</taxon>
        <taxon>Pichiales</taxon>
        <taxon>Pichiaceae</taxon>
        <taxon>Kuraishia</taxon>
    </lineage>
</organism>
<evidence type="ECO:0000313" key="3">
    <source>
        <dbReference type="Proteomes" id="UP000019384"/>
    </source>
</evidence>
<keyword evidence="3" id="KW-1185">Reference proteome</keyword>
<dbReference type="Proteomes" id="UP000019384">
    <property type="component" value="Unassembled WGS sequence"/>
</dbReference>
<feature type="region of interest" description="Disordered" evidence="1">
    <location>
        <begin position="156"/>
        <end position="176"/>
    </location>
</feature>
<dbReference type="AlphaFoldDB" id="W6MRJ1"/>
<evidence type="ECO:0000313" key="2">
    <source>
        <dbReference type="EMBL" id="CDK29371.1"/>
    </source>
</evidence>
<dbReference type="RefSeq" id="XP_022461358.1">
    <property type="nucleotide sequence ID" value="XM_022600547.1"/>
</dbReference>
<reference evidence="2" key="2">
    <citation type="submission" date="2014-02" db="EMBL/GenBank/DDBJ databases">
        <title>Complete DNA sequence of /Kuraishia capsulata/ illustrates novel genomic features among budding yeasts (/Saccharomycotina/).</title>
        <authorList>
            <person name="Morales L."/>
            <person name="Noel B."/>
            <person name="Porcel B."/>
            <person name="Marcet-Houben M."/>
            <person name="Hullo M-F."/>
            <person name="Sacerdot C."/>
            <person name="Tekaia F."/>
            <person name="Leh-Louis V."/>
            <person name="Despons L."/>
            <person name="Khanna V."/>
            <person name="Aury J-M."/>
            <person name="Barbe V."/>
            <person name="Couloux A."/>
            <person name="Labadie K."/>
            <person name="Pelletier E."/>
            <person name="Souciet J-L."/>
            <person name="Boekhout T."/>
            <person name="Gabaldon T."/>
            <person name="Wincker P."/>
            <person name="Dujon B."/>
        </authorList>
    </citation>
    <scope>NUCLEOTIDE SEQUENCE</scope>
    <source>
        <strain evidence="2">CBS 1993</strain>
    </source>
</reference>